<sequence length="53" mass="5811">MFAVNGEWNWCALSNWVGDDVIAHISAIEIPSDANGEDIPFWIHSPSGNLSVK</sequence>
<dbReference type="InParanoid" id="B9SEH1"/>
<evidence type="ECO:0000313" key="2">
    <source>
        <dbReference type="Proteomes" id="UP000008311"/>
    </source>
</evidence>
<name>B9SEH1_RICCO</name>
<dbReference type="Proteomes" id="UP000008311">
    <property type="component" value="Unassembled WGS sequence"/>
</dbReference>
<dbReference type="AlphaFoldDB" id="B9SEH1"/>
<reference evidence="2" key="1">
    <citation type="journal article" date="2010" name="Nat. Biotechnol.">
        <title>Draft genome sequence of the oilseed species Ricinus communis.</title>
        <authorList>
            <person name="Chan A.P."/>
            <person name="Crabtree J."/>
            <person name="Zhao Q."/>
            <person name="Lorenzi H."/>
            <person name="Orvis J."/>
            <person name="Puiu D."/>
            <person name="Melake-Berhan A."/>
            <person name="Jones K.M."/>
            <person name="Redman J."/>
            <person name="Chen G."/>
            <person name="Cahoon E.B."/>
            <person name="Gedil M."/>
            <person name="Stanke M."/>
            <person name="Haas B.J."/>
            <person name="Wortman J.R."/>
            <person name="Fraser-Liggett C.M."/>
            <person name="Ravel J."/>
            <person name="Rabinowicz P.D."/>
        </authorList>
    </citation>
    <scope>NUCLEOTIDE SEQUENCE [LARGE SCALE GENOMIC DNA]</scope>
    <source>
        <strain evidence="2">cv. Hale</strain>
    </source>
</reference>
<gene>
    <name evidence="1" type="ORF">RCOM_0704520</name>
</gene>
<keyword evidence="2" id="KW-1185">Reference proteome</keyword>
<protein>
    <submittedName>
        <fullName evidence="1">Uncharacterized protein</fullName>
    </submittedName>
</protein>
<proteinExistence type="predicted"/>
<dbReference type="EMBL" id="EQ973936">
    <property type="protein sequence ID" value="EEF38001.1"/>
    <property type="molecule type" value="Genomic_DNA"/>
</dbReference>
<evidence type="ECO:0000313" key="1">
    <source>
        <dbReference type="EMBL" id="EEF38001.1"/>
    </source>
</evidence>
<organism evidence="1 2">
    <name type="scientific">Ricinus communis</name>
    <name type="common">Castor bean</name>
    <dbReference type="NCBI Taxonomy" id="3988"/>
    <lineage>
        <taxon>Eukaryota</taxon>
        <taxon>Viridiplantae</taxon>
        <taxon>Streptophyta</taxon>
        <taxon>Embryophyta</taxon>
        <taxon>Tracheophyta</taxon>
        <taxon>Spermatophyta</taxon>
        <taxon>Magnoliopsida</taxon>
        <taxon>eudicotyledons</taxon>
        <taxon>Gunneridae</taxon>
        <taxon>Pentapetalae</taxon>
        <taxon>rosids</taxon>
        <taxon>fabids</taxon>
        <taxon>Malpighiales</taxon>
        <taxon>Euphorbiaceae</taxon>
        <taxon>Acalyphoideae</taxon>
        <taxon>Acalypheae</taxon>
        <taxon>Ricinus</taxon>
    </lineage>
</organism>
<accession>B9SEH1</accession>